<accession>K6YWT0</accession>
<proteinExistence type="predicted"/>
<sequence>MKTHIFIATTQGLVAIQNITPIDDEDISSVVSVNGTSTTANISGSYHNFVKKGVGIIQQMFGACSYRVDISARIDQGNSWQVAMYLAHLAQSKGLLGNGDVSKDDTVICATGEVNTSNHQILAVTEVALKFKLAQPQLEQWTALGAKVQFLLPHANQSDIQPNNYIRLVNNLEQAALALPNSTQSQTLSSVKNNKLVSVNSRLKLIISAFILVTIIFLGFREFTSITSNKYQSVTNKENISKEEPTTKTQLVALVKQGETCAATTSQNISLSNTTFAALALNQLCELYLQPHNSQVQILLVAKDAYTVLPLTQNSQGWQIPLPKNRLSDRSYFLVTIAQNLNEEKIEQLRVYREAMPNPNLLTESALDDWLQTQNVKFAVFSHKLVVE</sequence>
<evidence type="ECO:0000313" key="3">
    <source>
        <dbReference type="Proteomes" id="UP000006327"/>
    </source>
</evidence>
<dbReference type="AlphaFoldDB" id="K6YWT0"/>
<dbReference type="Proteomes" id="UP000006327">
    <property type="component" value="Unassembled WGS sequence"/>
</dbReference>
<organism evidence="2 3">
    <name type="scientific">Paraglaciecola arctica BSs20135</name>
    <dbReference type="NCBI Taxonomy" id="493475"/>
    <lineage>
        <taxon>Bacteria</taxon>
        <taxon>Pseudomonadati</taxon>
        <taxon>Pseudomonadota</taxon>
        <taxon>Gammaproteobacteria</taxon>
        <taxon>Alteromonadales</taxon>
        <taxon>Alteromonadaceae</taxon>
        <taxon>Paraglaciecola</taxon>
    </lineage>
</organism>
<evidence type="ECO:0000256" key="1">
    <source>
        <dbReference type="SAM" id="Phobius"/>
    </source>
</evidence>
<dbReference type="OrthoDB" id="8436543at2"/>
<dbReference type="RefSeq" id="WP_007623862.1">
    <property type="nucleotide sequence ID" value="NZ_BAEO01000060.1"/>
</dbReference>
<name>K6YWT0_9ALTE</name>
<evidence type="ECO:0000313" key="2">
    <source>
        <dbReference type="EMBL" id="GAC21193.1"/>
    </source>
</evidence>
<reference evidence="2 3" key="1">
    <citation type="journal article" date="2017" name="Antonie Van Leeuwenhoek">
        <title>Rhizobium rhizosphaerae sp. nov., a novel species isolated from rice rhizosphere.</title>
        <authorList>
            <person name="Zhao J.J."/>
            <person name="Zhang J."/>
            <person name="Zhang R.J."/>
            <person name="Zhang C.W."/>
            <person name="Yin H.Q."/>
            <person name="Zhang X.X."/>
        </authorList>
    </citation>
    <scope>NUCLEOTIDE SEQUENCE [LARGE SCALE GENOMIC DNA]</scope>
    <source>
        <strain evidence="2 3">BSs20135</strain>
    </source>
</reference>
<keyword evidence="1" id="KW-0472">Membrane</keyword>
<dbReference type="STRING" id="493475.GARC_4251"/>
<keyword evidence="1" id="KW-0812">Transmembrane</keyword>
<keyword evidence="1" id="KW-1133">Transmembrane helix</keyword>
<comment type="caution">
    <text evidence="2">The sequence shown here is derived from an EMBL/GenBank/DDBJ whole genome shotgun (WGS) entry which is preliminary data.</text>
</comment>
<keyword evidence="3" id="KW-1185">Reference proteome</keyword>
<dbReference type="EMBL" id="BAEO01000060">
    <property type="protein sequence ID" value="GAC21193.1"/>
    <property type="molecule type" value="Genomic_DNA"/>
</dbReference>
<protein>
    <submittedName>
        <fullName evidence="2">Uncharacterized protein</fullName>
    </submittedName>
</protein>
<dbReference type="eggNOG" id="ENOG5032U89">
    <property type="taxonomic scope" value="Bacteria"/>
</dbReference>
<gene>
    <name evidence="2" type="ORF">GARC_4251</name>
</gene>
<feature type="transmembrane region" description="Helical" evidence="1">
    <location>
        <begin position="203"/>
        <end position="220"/>
    </location>
</feature>